<name>A0AAD9Z914_9LECA</name>
<evidence type="ECO:0000313" key="2">
    <source>
        <dbReference type="Proteomes" id="UP001276659"/>
    </source>
</evidence>
<gene>
    <name evidence="1" type="ORF">OEA41_006510</name>
</gene>
<evidence type="ECO:0000313" key="1">
    <source>
        <dbReference type="EMBL" id="KAK3173181.1"/>
    </source>
</evidence>
<organism evidence="1 2">
    <name type="scientific">Lepraria neglecta</name>
    <dbReference type="NCBI Taxonomy" id="209136"/>
    <lineage>
        <taxon>Eukaryota</taxon>
        <taxon>Fungi</taxon>
        <taxon>Dikarya</taxon>
        <taxon>Ascomycota</taxon>
        <taxon>Pezizomycotina</taxon>
        <taxon>Lecanoromycetes</taxon>
        <taxon>OSLEUM clade</taxon>
        <taxon>Lecanoromycetidae</taxon>
        <taxon>Lecanorales</taxon>
        <taxon>Lecanorineae</taxon>
        <taxon>Stereocaulaceae</taxon>
        <taxon>Lepraria</taxon>
    </lineage>
</organism>
<dbReference type="AlphaFoldDB" id="A0AAD9Z914"/>
<comment type="caution">
    <text evidence="1">The sequence shown here is derived from an EMBL/GenBank/DDBJ whole genome shotgun (WGS) entry which is preliminary data.</text>
</comment>
<reference evidence="1" key="1">
    <citation type="submission" date="2022-11" db="EMBL/GenBank/DDBJ databases">
        <title>Chromosomal genome sequence assembly and mating type (MAT) locus characterization of the leprose asexual lichenized fungus Lepraria neglecta (Nyl.) Erichsen.</title>
        <authorList>
            <person name="Allen J.L."/>
            <person name="Pfeffer B."/>
        </authorList>
    </citation>
    <scope>NUCLEOTIDE SEQUENCE</scope>
    <source>
        <strain evidence="1">Allen 5258</strain>
    </source>
</reference>
<accession>A0AAD9Z914</accession>
<proteinExistence type="predicted"/>
<protein>
    <submittedName>
        <fullName evidence="1">Uncharacterized protein</fullName>
    </submittedName>
</protein>
<keyword evidence="2" id="KW-1185">Reference proteome</keyword>
<dbReference type="EMBL" id="JASNWA010000007">
    <property type="protein sequence ID" value="KAK3173181.1"/>
    <property type="molecule type" value="Genomic_DNA"/>
</dbReference>
<sequence>MHMGEKGIAVAGTTIYVITGPSGVVDHANATENMDAFGPGYGNSVTTLWPQIYQAKDHIKLGGFARGSGSTPTLLGHEYLAVTDNANDQIGVLVYRQSPQPHQNTLVCRVPVFEPGASACDVGGIGHADGRGGYSAMVLNDYNAPPLHLTATDINGEFNNLTQMAPGAVRVDATPDSSGCSVG</sequence>
<dbReference type="Proteomes" id="UP001276659">
    <property type="component" value="Unassembled WGS sequence"/>
</dbReference>